<dbReference type="InterPro" id="IPR006626">
    <property type="entry name" value="PbH1"/>
</dbReference>
<evidence type="ECO:0000313" key="4">
    <source>
        <dbReference type="Proteomes" id="UP000076079"/>
    </source>
</evidence>
<proteinExistence type="predicted"/>
<dbReference type="RefSeq" id="WP_110169857.1">
    <property type="nucleotide sequence ID" value="NZ_CP015136.1"/>
</dbReference>
<reference evidence="4" key="2">
    <citation type="submission" date="2016-04" db="EMBL/GenBank/DDBJ databases">
        <title>First Complete Genome Sequence of a Subdivision 6 Acidobacterium.</title>
        <authorList>
            <person name="Huang S."/>
            <person name="Vieira S."/>
            <person name="Bunk B."/>
            <person name="Riedel T."/>
            <person name="Sproeer C."/>
            <person name="Overmann J."/>
        </authorList>
    </citation>
    <scope>NUCLEOTIDE SEQUENCE [LARGE SCALE GENOMIC DNA]</scope>
    <source>
        <strain evidence="4">DSM 100886 HEG_-6_39</strain>
    </source>
</reference>
<keyword evidence="4" id="KW-1185">Reference proteome</keyword>
<dbReference type="InterPro" id="IPR011050">
    <property type="entry name" value="Pectin_lyase_fold/virulence"/>
</dbReference>
<dbReference type="Pfam" id="PF13229">
    <property type="entry name" value="Beta_helix"/>
    <property type="match status" value="1"/>
</dbReference>
<evidence type="ECO:0000259" key="2">
    <source>
        <dbReference type="Pfam" id="PF13229"/>
    </source>
</evidence>
<gene>
    <name evidence="3" type="ORF">LuPra_01161</name>
</gene>
<dbReference type="InterPro" id="IPR012334">
    <property type="entry name" value="Pectin_lyas_fold"/>
</dbReference>
<dbReference type="EMBL" id="CP015136">
    <property type="protein sequence ID" value="AMY07973.1"/>
    <property type="molecule type" value="Genomic_DNA"/>
</dbReference>
<dbReference type="Proteomes" id="UP000076079">
    <property type="component" value="Chromosome"/>
</dbReference>
<feature type="domain" description="Right handed beta helix" evidence="2">
    <location>
        <begin position="91"/>
        <end position="247"/>
    </location>
</feature>
<sequence>MTKWLAVLISLTSLGLTEQQRQADESRPVTVDCNAGGAINRVLKSLKPGDVVLVQGRCLENVVIQSELQRITIDGQGTATVKPPDARQPAIQVLGREIRIKGFTTDGGFSGIAINRGGTAIVDHNMIENASEMGLEVSQNSFGRIINNTIRHSGVDGILVLGSASAHIGVLRTDDTVPSPNSILENGGDGIRVLRTSTARIIGNSLTGNRRSGLSVQQASHADVAGNRFDGNAEHGIRAVGNSAVNLADSAMGLFTQPNTTTVPNGLFGIRCESGAHVDGPIGSLVGKNGAKDVSDITCIDRSTR</sequence>
<evidence type="ECO:0000313" key="3">
    <source>
        <dbReference type="EMBL" id="AMY07973.1"/>
    </source>
</evidence>
<dbReference type="SUPFAM" id="SSF51126">
    <property type="entry name" value="Pectin lyase-like"/>
    <property type="match status" value="1"/>
</dbReference>
<dbReference type="InterPro" id="IPR051550">
    <property type="entry name" value="SCF-Subunits/Alg-Epimerases"/>
</dbReference>
<evidence type="ECO:0000256" key="1">
    <source>
        <dbReference type="ARBA" id="ARBA00022737"/>
    </source>
</evidence>
<keyword evidence="1" id="KW-0677">Repeat</keyword>
<accession>A0A143PI86</accession>
<dbReference type="AlphaFoldDB" id="A0A143PI86"/>
<dbReference type="PANTHER" id="PTHR22990:SF15">
    <property type="entry name" value="F-BOX ONLY PROTEIN 10"/>
    <property type="match status" value="1"/>
</dbReference>
<dbReference type="KEGG" id="abac:LuPra_01161"/>
<dbReference type="SMART" id="SM00710">
    <property type="entry name" value="PbH1"/>
    <property type="match status" value="4"/>
</dbReference>
<name>A0A143PI86_LUTPR</name>
<dbReference type="Gene3D" id="2.160.20.10">
    <property type="entry name" value="Single-stranded right-handed beta-helix, Pectin lyase-like"/>
    <property type="match status" value="1"/>
</dbReference>
<dbReference type="OrthoDB" id="339817at2"/>
<reference evidence="3 4" key="1">
    <citation type="journal article" date="2016" name="Genome Announc.">
        <title>First Complete Genome Sequence of a Subdivision 6 Acidobacterium Strain.</title>
        <authorList>
            <person name="Huang S."/>
            <person name="Vieira S."/>
            <person name="Bunk B."/>
            <person name="Riedel T."/>
            <person name="Sproer C."/>
            <person name="Overmann J."/>
        </authorList>
    </citation>
    <scope>NUCLEOTIDE SEQUENCE [LARGE SCALE GENOMIC DNA]</scope>
    <source>
        <strain evidence="4">DSM 100886 HEG_-6_39</strain>
    </source>
</reference>
<protein>
    <submittedName>
        <fullName evidence="3">Nitrous oxide reductase family maturation protein NosD</fullName>
    </submittedName>
</protein>
<dbReference type="STRING" id="1855912.LuPra_01161"/>
<dbReference type="PANTHER" id="PTHR22990">
    <property type="entry name" value="F-BOX ONLY PROTEIN"/>
    <property type="match status" value="1"/>
</dbReference>
<dbReference type="InterPro" id="IPR039448">
    <property type="entry name" value="Beta_helix"/>
</dbReference>
<organism evidence="3 4">
    <name type="scientific">Luteitalea pratensis</name>
    <dbReference type="NCBI Taxonomy" id="1855912"/>
    <lineage>
        <taxon>Bacteria</taxon>
        <taxon>Pseudomonadati</taxon>
        <taxon>Acidobacteriota</taxon>
        <taxon>Vicinamibacteria</taxon>
        <taxon>Vicinamibacterales</taxon>
        <taxon>Vicinamibacteraceae</taxon>
        <taxon>Luteitalea</taxon>
    </lineage>
</organism>